<evidence type="ECO:0000313" key="3">
    <source>
        <dbReference type="EMBL" id="KAG5415127.1"/>
    </source>
</evidence>
<dbReference type="Proteomes" id="UP000823674">
    <property type="component" value="Chromosome A01"/>
</dbReference>
<name>A0ABQ7NW95_BRACM</name>
<keyword evidence="2" id="KW-0472">Membrane</keyword>
<protein>
    <submittedName>
        <fullName evidence="3">Uncharacterized protein</fullName>
    </submittedName>
</protein>
<keyword evidence="2" id="KW-0812">Transmembrane</keyword>
<evidence type="ECO:0000313" key="4">
    <source>
        <dbReference type="Proteomes" id="UP000823674"/>
    </source>
</evidence>
<sequence>MNLRKHSQLISFINRRNNPYAVKRQMTNYMLQDNENHQKVRTFSKPNKIRFNLLIFFFFFLIVLWGWIWLAVIDSLVKIHLRLQHSCRPFPRTITAAVETKPVMIPYQSKQASIDEQIRSKIRKEKDKQRNDDALRHTSRSYHNQQRPTSAVKAVFVDGSGGTGVFLPGSHSTTISRVQITSRLRANVFDKEGAFSALMPVLPYVHVALNTDDRLDYDRRDIRRLECGNHYGSSGLSAEGYSPYGAPACLLERLAVIVVLPMEVMHLDTVALLARIRRLNEDSRGAGADGCDAASYGSVKDCQLCCNRCLKIEP</sequence>
<gene>
    <name evidence="3" type="primary">A01g506830.1_BraROA</name>
    <name evidence="3" type="ORF">IGI04_002694</name>
</gene>
<reference evidence="3 4" key="1">
    <citation type="submission" date="2021-03" db="EMBL/GenBank/DDBJ databases">
        <authorList>
            <person name="King G.J."/>
            <person name="Bancroft I."/>
            <person name="Baten A."/>
            <person name="Bloomfield J."/>
            <person name="Borpatragohain P."/>
            <person name="He Z."/>
            <person name="Irish N."/>
            <person name="Irwin J."/>
            <person name="Liu K."/>
            <person name="Mauleon R.P."/>
            <person name="Moore J."/>
            <person name="Morris R."/>
            <person name="Ostergaard L."/>
            <person name="Wang B."/>
            <person name="Wells R."/>
        </authorList>
    </citation>
    <scope>NUCLEOTIDE SEQUENCE [LARGE SCALE GENOMIC DNA]</scope>
    <source>
        <strain evidence="3">R-o-18</strain>
        <tissue evidence="3">Leaf</tissue>
    </source>
</reference>
<accession>A0ABQ7NW95</accession>
<evidence type="ECO:0000256" key="1">
    <source>
        <dbReference type="SAM" id="MobiDB-lite"/>
    </source>
</evidence>
<proteinExistence type="predicted"/>
<evidence type="ECO:0000256" key="2">
    <source>
        <dbReference type="SAM" id="Phobius"/>
    </source>
</evidence>
<comment type="caution">
    <text evidence="3">The sequence shown here is derived from an EMBL/GenBank/DDBJ whole genome shotgun (WGS) entry which is preliminary data.</text>
</comment>
<feature type="transmembrane region" description="Helical" evidence="2">
    <location>
        <begin position="51"/>
        <end position="72"/>
    </location>
</feature>
<organism evidence="3 4">
    <name type="scientific">Brassica rapa subsp. trilocularis</name>
    <dbReference type="NCBI Taxonomy" id="1813537"/>
    <lineage>
        <taxon>Eukaryota</taxon>
        <taxon>Viridiplantae</taxon>
        <taxon>Streptophyta</taxon>
        <taxon>Embryophyta</taxon>
        <taxon>Tracheophyta</taxon>
        <taxon>Spermatophyta</taxon>
        <taxon>Magnoliopsida</taxon>
        <taxon>eudicotyledons</taxon>
        <taxon>Gunneridae</taxon>
        <taxon>Pentapetalae</taxon>
        <taxon>rosids</taxon>
        <taxon>malvids</taxon>
        <taxon>Brassicales</taxon>
        <taxon>Brassicaceae</taxon>
        <taxon>Brassiceae</taxon>
        <taxon>Brassica</taxon>
    </lineage>
</organism>
<feature type="region of interest" description="Disordered" evidence="1">
    <location>
        <begin position="121"/>
        <end position="146"/>
    </location>
</feature>
<feature type="compositionally biased region" description="Basic and acidic residues" evidence="1">
    <location>
        <begin position="121"/>
        <end position="136"/>
    </location>
</feature>
<keyword evidence="4" id="KW-1185">Reference proteome</keyword>
<dbReference type="EMBL" id="JADBGQ010000001">
    <property type="protein sequence ID" value="KAG5415127.1"/>
    <property type="molecule type" value="Genomic_DNA"/>
</dbReference>
<keyword evidence="2" id="KW-1133">Transmembrane helix</keyword>